<feature type="domain" description="GGDEF" evidence="2">
    <location>
        <begin position="252"/>
        <end position="383"/>
    </location>
</feature>
<dbReference type="GO" id="GO:0071111">
    <property type="term" value="F:cyclic-guanylate-specific phosphodiesterase activity"/>
    <property type="evidence" value="ECO:0007669"/>
    <property type="project" value="InterPro"/>
</dbReference>
<dbReference type="InterPro" id="IPR000160">
    <property type="entry name" value="GGDEF_dom"/>
</dbReference>
<dbReference type="InterPro" id="IPR043128">
    <property type="entry name" value="Rev_trsase/Diguanyl_cyclase"/>
</dbReference>
<feature type="transmembrane region" description="Helical" evidence="1">
    <location>
        <begin position="6"/>
        <end position="27"/>
    </location>
</feature>
<protein>
    <submittedName>
        <fullName evidence="3">Diguanylate cyclase</fullName>
        <ecNumber evidence="3">2.7.7.65</ecNumber>
    </submittedName>
</protein>
<proteinExistence type="predicted"/>
<organism evidence="3">
    <name type="scientific">Caulobacter sp. 73W</name>
    <dbReference type="NCBI Taxonomy" id="3161137"/>
    <lineage>
        <taxon>Bacteria</taxon>
        <taxon>Pseudomonadati</taxon>
        <taxon>Pseudomonadota</taxon>
        <taxon>Alphaproteobacteria</taxon>
        <taxon>Caulobacterales</taxon>
        <taxon>Caulobacteraceae</taxon>
        <taxon>Caulobacter</taxon>
    </lineage>
</organism>
<evidence type="ECO:0000313" key="3">
    <source>
        <dbReference type="EMBL" id="XDO95576.1"/>
    </source>
</evidence>
<evidence type="ECO:0000256" key="1">
    <source>
        <dbReference type="SAM" id="Phobius"/>
    </source>
</evidence>
<feature type="transmembrane region" description="Helical" evidence="1">
    <location>
        <begin position="66"/>
        <end position="85"/>
    </location>
</feature>
<dbReference type="InterPro" id="IPR029787">
    <property type="entry name" value="Nucleotide_cyclase"/>
</dbReference>
<evidence type="ECO:0000259" key="2">
    <source>
        <dbReference type="PROSITE" id="PS50887"/>
    </source>
</evidence>
<name>A0AB39KQ01_9CAUL</name>
<dbReference type="SUPFAM" id="SSF55073">
    <property type="entry name" value="Nucleotide cyclase"/>
    <property type="match status" value="1"/>
</dbReference>
<keyword evidence="3" id="KW-0808">Transferase</keyword>
<gene>
    <name evidence="3" type="ORF">ABOZ73_12245</name>
</gene>
<dbReference type="PROSITE" id="PS50887">
    <property type="entry name" value="GGDEF"/>
    <property type="match status" value="1"/>
</dbReference>
<dbReference type="SMART" id="SM00267">
    <property type="entry name" value="GGDEF"/>
    <property type="match status" value="1"/>
</dbReference>
<dbReference type="EC" id="2.7.7.65" evidence="3"/>
<dbReference type="RefSeq" id="WP_369058424.1">
    <property type="nucleotide sequence ID" value="NZ_CP158375.1"/>
</dbReference>
<dbReference type="InterPro" id="IPR050706">
    <property type="entry name" value="Cyclic-di-GMP_PDE-like"/>
</dbReference>
<dbReference type="PANTHER" id="PTHR33121:SF79">
    <property type="entry name" value="CYCLIC DI-GMP PHOSPHODIESTERASE PDED-RELATED"/>
    <property type="match status" value="1"/>
</dbReference>
<feature type="transmembrane region" description="Helical" evidence="1">
    <location>
        <begin position="190"/>
        <end position="211"/>
    </location>
</feature>
<dbReference type="EMBL" id="CP158375">
    <property type="protein sequence ID" value="XDO95576.1"/>
    <property type="molecule type" value="Genomic_DNA"/>
</dbReference>
<keyword evidence="1" id="KW-1133">Transmembrane helix</keyword>
<dbReference type="AlphaFoldDB" id="A0AB39KQ01"/>
<accession>A0AB39KQ01</accession>
<feature type="transmembrane region" description="Helical" evidence="1">
    <location>
        <begin position="92"/>
        <end position="110"/>
    </location>
</feature>
<sequence length="383" mass="40664">MLDLRTLYFVTACIYLCLGSVQIAAFATRRFDRWVLFWGLSSLLLGAGLMMTGLRDMIPPLLSVHAANLATVGGYFLALGSIRLFAGRRPHWIAYAAIGAAVSPLLFGVWGDPSAFAERVALVSLLCACCDIAVCIEARRLVRDEGLSSAKILMALFGLTAVIFSGRAVLTAIGWTSPGMFQDAPPAQSALAATASAIVVLRGLVMLLMAVERAHKAWERVAFRDALTGALNAAGLKVAFERWRNGPVHMRTRLSALSIQLEGLDHTADAKGPATAERLLRLLAAVAARHGRPGQILARMGTQHFVLLLPDADQSDAEQTSRHLRSAFETLAGKTGGARRATLTIGAAVASSSMPVLGLLLSQADKARQEAAGARATPRTVSA</sequence>
<keyword evidence="3" id="KW-0548">Nucleotidyltransferase</keyword>
<dbReference type="Gene3D" id="3.30.70.270">
    <property type="match status" value="1"/>
</dbReference>
<feature type="transmembrane region" description="Helical" evidence="1">
    <location>
        <begin position="116"/>
        <end position="138"/>
    </location>
</feature>
<feature type="transmembrane region" description="Helical" evidence="1">
    <location>
        <begin position="34"/>
        <end position="54"/>
    </location>
</feature>
<dbReference type="GO" id="GO:0052621">
    <property type="term" value="F:diguanylate cyclase activity"/>
    <property type="evidence" value="ECO:0007669"/>
    <property type="project" value="UniProtKB-EC"/>
</dbReference>
<keyword evidence="1" id="KW-0812">Transmembrane</keyword>
<dbReference type="Pfam" id="PF00990">
    <property type="entry name" value="GGDEF"/>
    <property type="match status" value="1"/>
</dbReference>
<dbReference type="PANTHER" id="PTHR33121">
    <property type="entry name" value="CYCLIC DI-GMP PHOSPHODIESTERASE PDEF"/>
    <property type="match status" value="1"/>
</dbReference>
<keyword evidence="1" id="KW-0472">Membrane</keyword>
<feature type="transmembrane region" description="Helical" evidence="1">
    <location>
        <begin position="150"/>
        <end position="170"/>
    </location>
</feature>
<reference evidence="3" key="1">
    <citation type="submission" date="2024-06" db="EMBL/GenBank/DDBJ databases">
        <title>Caulobacter inopinatus, sp. nov.</title>
        <authorList>
            <person name="Donachie S.P."/>
        </authorList>
    </citation>
    <scope>NUCLEOTIDE SEQUENCE</scope>
    <source>
        <strain evidence="3">73W</strain>
    </source>
</reference>